<dbReference type="Gene3D" id="3.60.10.10">
    <property type="entry name" value="Endonuclease/exonuclease/phosphatase"/>
    <property type="match status" value="1"/>
</dbReference>
<dbReference type="EMBL" id="QXTF01000001">
    <property type="protein sequence ID" value="RIX32582.1"/>
    <property type="molecule type" value="Genomic_DNA"/>
</dbReference>
<dbReference type="AlphaFoldDB" id="A0A418Q3V0"/>
<dbReference type="SUPFAM" id="SSF56219">
    <property type="entry name" value="DNase I-like"/>
    <property type="match status" value="1"/>
</dbReference>
<dbReference type="InterPro" id="IPR036691">
    <property type="entry name" value="Endo/exonu/phosph_ase_sf"/>
</dbReference>
<comment type="caution">
    <text evidence="2">The sequence shown here is derived from an EMBL/GenBank/DDBJ whole genome shotgun (WGS) entry which is preliminary data.</text>
</comment>
<keyword evidence="3" id="KW-1185">Reference proteome</keyword>
<keyword evidence="2" id="KW-0255">Endonuclease</keyword>
<dbReference type="GO" id="GO:0016020">
    <property type="term" value="C:membrane"/>
    <property type="evidence" value="ECO:0007669"/>
    <property type="project" value="GOC"/>
</dbReference>
<evidence type="ECO:0000259" key="1">
    <source>
        <dbReference type="Pfam" id="PF03372"/>
    </source>
</evidence>
<dbReference type="Pfam" id="PF03372">
    <property type="entry name" value="Exo_endo_phos"/>
    <property type="match status" value="1"/>
</dbReference>
<gene>
    <name evidence="2" type="ORF">D3M59_06560</name>
</gene>
<sequence length="280" mass="30670">MPCPSRTSTFEEPGAAAEVGDGVTAASTITVASYNMRKAIGIDRKRKPDRILHVLQQIDADVVALQEADKRFGTRASAVPHELIDGHGLYKPVEFGVSHSRLAHAFPFGERIESRLGLATRNLGWHGNALLVKRDVEVLDVEALHLPTLEPRGAVMAELDIRGAEIRIIGMHLDLSGLWRRRQVKSIVDHLTKRHRPMPTVLMGDTNEWRAAGGCLSEFGDGYRVAPTGPSFHSRRPVAALDRIIVDQRLRIDAAGVHASPEARKASDHLPVWARVALGG</sequence>
<dbReference type="OrthoDB" id="9813425at2"/>
<name>A0A418Q3V0_9SPHN</name>
<protein>
    <submittedName>
        <fullName evidence="2">Endonuclease</fullName>
    </submittedName>
</protein>
<keyword evidence="2" id="KW-0540">Nuclease</keyword>
<dbReference type="PANTHER" id="PTHR14859:SF15">
    <property type="entry name" value="ENDONUCLEASE_EXONUCLEASE_PHOSPHATASE DOMAIN-CONTAINING PROTEIN"/>
    <property type="match status" value="1"/>
</dbReference>
<dbReference type="PANTHER" id="PTHR14859">
    <property type="entry name" value="CALCOFLUOR WHITE HYPERSENSITIVE PROTEIN PRECURSOR"/>
    <property type="match status" value="1"/>
</dbReference>
<proteinExistence type="predicted"/>
<evidence type="ECO:0000313" key="3">
    <source>
        <dbReference type="Proteomes" id="UP000285023"/>
    </source>
</evidence>
<feature type="domain" description="Endonuclease/exonuclease/phosphatase" evidence="1">
    <location>
        <begin position="32"/>
        <end position="269"/>
    </location>
</feature>
<dbReference type="Proteomes" id="UP000285023">
    <property type="component" value="Unassembled WGS sequence"/>
</dbReference>
<accession>A0A418Q3V0</accession>
<reference evidence="2 3" key="1">
    <citation type="submission" date="2018-09" db="EMBL/GenBank/DDBJ databases">
        <title>Sphingomonas sp. DAC4.</title>
        <authorList>
            <person name="Seo T."/>
        </authorList>
    </citation>
    <scope>NUCLEOTIDE SEQUENCE [LARGE SCALE GENOMIC DNA]</scope>
    <source>
        <strain evidence="2 3">DAC4</strain>
    </source>
</reference>
<organism evidence="2 3">
    <name type="scientific">Sphingomonas edaphi</name>
    <dbReference type="NCBI Taxonomy" id="2315689"/>
    <lineage>
        <taxon>Bacteria</taxon>
        <taxon>Pseudomonadati</taxon>
        <taxon>Pseudomonadota</taxon>
        <taxon>Alphaproteobacteria</taxon>
        <taxon>Sphingomonadales</taxon>
        <taxon>Sphingomonadaceae</taxon>
        <taxon>Sphingomonas</taxon>
    </lineage>
</organism>
<dbReference type="GO" id="GO:0004519">
    <property type="term" value="F:endonuclease activity"/>
    <property type="evidence" value="ECO:0007669"/>
    <property type="project" value="UniProtKB-KW"/>
</dbReference>
<dbReference type="GO" id="GO:0006506">
    <property type="term" value="P:GPI anchor biosynthetic process"/>
    <property type="evidence" value="ECO:0007669"/>
    <property type="project" value="TreeGrafter"/>
</dbReference>
<dbReference type="InterPro" id="IPR051916">
    <property type="entry name" value="GPI-anchor_lipid_remodeler"/>
</dbReference>
<dbReference type="InterPro" id="IPR005135">
    <property type="entry name" value="Endo/exonuclease/phosphatase"/>
</dbReference>
<keyword evidence="2" id="KW-0378">Hydrolase</keyword>
<evidence type="ECO:0000313" key="2">
    <source>
        <dbReference type="EMBL" id="RIX32582.1"/>
    </source>
</evidence>